<keyword evidence="2" id="KW-1185">Reference proteome</keyword>
<accession>A0ABQ6DWD0</accession>
<dbReference type="EMBL" id="BSPQ01000001">
    <property type="protein sequence ID" value="GLS89303.1"/>
    <property type="molecule type" value="Genomic_DNA"/>
</dbReference>
<protein>
    <recommendedName>
        <fullName evidence="3">Aggregation factor core</fullName>
    </recommendedName>
</protein>
<dbReference type="Proteomes" id="UP001157353">
    <property type="component" value="Unassembled WGS sequence"/>
</dbReference>
<gene>
    <name evidence="1" type="ORF">GCM10007916_03700</name>
</gene>
<name>A0ABQ6DWD0_9GAMM</name>
<dbReference type="RefSeq" id="WP_284202423.1">
    <property type="nucleotide sequence ID" value="NZ_BSPQ01000001.1"/>
</dbReference>
<evidence type="ECO:0000313" key="1">
    <source>
        <dbReference type="EMBL" id="GLS89303.1"/>
    </source>
</evidence>
<comment type="caution">
    <text evidence="1">The sequence shown here is derived from an EMBL/GenBank/DDBJ whole genome shotgun (WGS) entry which is preliminary data.</text>
</comment>
<evidence type="ECO:0008006" key="3">
    <source>
        <dbReference type="Google" id="ProtNLM"/>
    </source>
</evidence>
<proteinExistence type="predicted"/>
<evidence type="ECO:0000313" key="2">
    <source>
        <dbReference type="Proteomes" id="UP001157353"/>
    </source>
</evidence>
<sequence length="174" mass="18672">MSNILLSAVLLVMLCGGEYAYANIEVKFLEGAPKDKFVFKNTSECNLQNIVLKVDLSNSKGGLIFDTTAAGQGVEVFQPFEVTEGDLALTSSGKVKDGDKHLSLNVKSINAKQSVSFTIDVDDTLERSELGNIRVSGNEITSATVGIKFDSEEPTTVAFNKQGKALILMTQCDA</sequence>
<organism evidence="1 2">
    <name type="scientific">Psychromonas marina</name>
    <dbReference type="NCBI Taxonomy" id="88364"/>
    <lineage>
        <taxon>Bacteria</taxon>
        <taxon>Pseudomonadati</taxon>
        <taxon>Pseudomonadota</taxon>
        <taxon>Gammaproteobacteria</taxon>
        <taxon>Alteromonadales</taxon>
        <taxon>Psychromonadaceae</taxon>
        <taxon>Psychromonas</taxon>
    </lineage>
</organism>
<reference evidence="2" key="1">
    <citation type="journal article" date="2019" name="Int. J. Syst. Evol. Microbiol.">
        <title>The Global Catalogue of Microorganisms (GCM) 10K type strain sequencing project: providing services to taxonomists for standard genome sequencing and annotation.</title>
        <authorList>
            <consortium name="The Broad Institute Genomics Platform"/>
            <consortium name="The Broad Institute Genome Sequencing Center for Infectious Disease"/>
            <person name="Wu L."/>
            <person name="Ma J."/>
        </authorList>
    </citation>
    <scope>NUCLEOTIDE SEQUENCE [LARGE SCALE GENOMIC DNA]</scope>
    <source>
        <strain evidence="2">NBRC 103166</strain>
    </source>
</reference>